<gene>
    <name evidence="13" type="ORF">BOKJ2_LOCUS8911</name>
</gene>
<evidence type="ECO:0000256" key="2">
    <source>
        <dbReference type="ARBA" id="ARBA00007577"/>
    </source>
</evidence>
<dbReference type="InterPro" id="IPR027417">
    <property type="entry name" value="P-loop_NTPase"/>
</dbReference>
<keyword evidence="8 10" id="KW-0472">Membrane</keyword>
<dbReference type="PANTHER" id="PTHR43394">
    <property type="entry name" value="ATP-DEPENDENT PERMEASE MDL1, MITOCHONDRIAL"/>
    <property type="match status" value="1"/>
</dbReference>
<name>A0A811KXU5_9BILA</name>
<evidence type="ECO:0000256" key="7">
    <source>
        <dbReference type="ARBA" id="ARBA00022989"/>
    </source>
</evidence>
<dbReference type="CDD" id="cd03249">
    <property type="entry name" value="ABC_MTABC3_MDL1_MDL2"/>
    <property type="match status" value="2"/>
</dbReference>
<dbReference type="PANTHER" id="PTHR43394:SF27">
    <property type="entry name" value="ATP-DEPENDENT TRANSLOCASE ABCB1-LIKE"/>
    <property type="match status" value="1"/>
</dbReference>
<dbReference type="EMBL" id="CAJFCW020000004">
    <property type="protein sequence ID" value="CAG9113594.1"/>
    <property type="molecule type" value="Genomic_DNA"/>
</dbReference>
<feature type="domain" description="ABC transmembrane type-1" evidence="12">
    <location>
        <begin position="57"/>
        <end position="366"/>
    </location>
</feature>
<dbReference type="PROSITE" id="PS00211">
    <property type="entry name" value="ABC_TRANSPORTER_1"/>
    <property type="match status" value="2"/>
</dbReference>
<dbReference type="FunFam" id="1.20.1560.10:FF:000009">
    <property type="entry name" value="ABC transporter B family member 1"/>
    <property type="match status" value="1"/>
</dbReference>
<feature type="transmembrane region" description="Helical" evidence="10">
    <location>
        <begin position="848"/>
        <end position="866"/>
    </location>
</feature>
<dbReference type="InterPro" id="IPR003593">
    <property type="entry name" value="AAA+_ATPase"/>
</dbReference>
<dbReference type="InterPro" id="IPR003439">
    <property type="entry name" value="ABC_transporter-like_ATP-bd"/>
</dbReference>
<accession>A0A811KXU5</accession>
<dbReference type="Pfam" id="PF00005">
    <property type="entry name" value="ABC_tran"/>
    <property type="match status" value="2"/>
</dbReference>
<dbReference type="SMART" id="SM00382">
    <property type="entry name" value="AAA"/>
    <property type="match status" value="2"/>
</dbReference>
<dbReference type="InterPro" id="IPR036640">
    <property type="entry name" value="ABC1_TM_sf"/>
</dbReference>
<dbReference type="Gene3D" id="1.20.1560.10">
    <property type="entry name" value="ABC transporter type 1, transmembrane domain"/>
    <property type="match status" value="1"/>
</dbReference>
<comment type="similarity">
    <text evidence="2">Belongs to the ABC transporter superfamily. ABCB family. Multidrug resistance exporter (TC 3.A.1.201) subfamily.</text>
</comment>
<evidence type="ECO:0000256" key="3">
    <source>
        <dbReference type="ARBA" id="ARBA00022448"/>
    </source>
</evidence>
<dbReference type="Pfam" id="PF00664">
    <property type="entry name" value="ABC_membrane"/>
    <property type="match status" value="2"/>
</dbReference>
<sequence length="1300" mass="145159">MAENGIKLEKLDSSKRPLLKFWRGRDEDEEDRPAKIKKVSFFQLWRYATKFDLLLVIIGASVAIITGLGLPYLSVLIGSLSEAFVNATMATDYYMVPVQTKDGWRFLGDIYTLDGFEDAAMNRIWISVYMGIALFCSATIQVNCFLTACENMMGRIRRKFFYAILRQDMAWYDRNNSGTLATKLFDDLERMREGTGDKVALFIQYTAQFLGGFVVAFTYDWFLTLIMTLLAPLLCVSGAFLAILMGRSAANEAAKYAKAGNIAEEALSSIRTVYAFNGQKTECERYESGLRDARWDGILRSIYIGTGFAFTFFVLFTSYFMSFWIGTNLVIDYGMNPGVMITVFFAVMMGSMAMGQAAPQFAVIGTAQGTAASIYEVIDRITQIEQKQGGKVIKGMSGHITINNVCFSYPSRPEIRVLDHVSLEIKPGEVVALVGASGSGKSTLCSLLLRYYDVTSGNIKIDDELITDLDVQFLRHSIGIVSQEPVLFNMTIKENIQCGSDEELTDEQIREACRQANVAKFVDALPLGYKTCVGERGVQLSGGQKQRIAIARALVRQPKVLLLDESTSALDAESESKVQEALDKASKGRTTLIIAHRLSTVKNADRIVAMERGRIVESGSHDELMERKGVYYNLVNAQVFEDTVNDNNGNKKEEEDVVSSTSRNSSPVRHLARNSIPESVEPQSGQKKKPDAKTELKRLEKELKEENAKPKDFVSILKYARPEWLMLIFGVLVCIIEGCVFPLFSVFFSNILEVFAGTDPEVKRYNGHWWACSFLVLGFIQGTSMFLHAVLFGVSAERLTMRLRSALFRRILSQDMSYFDQSIHTTGKLCTRLSTDAPNVKSAIDYRLGSVFSSVVSCACGVVLAFYYNWRMAILVVCIFPLGGVGHFFHMRYIRGRSKDDENEWENVGKVAIEAVENIRTVRSLVLEDVFYKQFCDHLEGPMKTLRIRARFQGLSYGFASSIFYFLHAASFGFGVYLIINQGEHPMSVLRCLFAISFTAGSMGYASAYFPEYAKARFAAGIIFKMLSEEPKVDNQSSVGKELNAIEGSIKLSDIYFAYPQRSQTQVLKGLNLEIEAGKTLALVGASGCGKSTVFSLIERFYDSSCGDVEVDGINIREVGPQTLRKTMALVSQEPILFDRSIRDNIMYGLEKRVDDDAMEEVLNMANISAFISELPETLNTRVGDKGTQLSGGQKQRVAIARALIREPKILLLDEATSALDSESERVVQQALDRARQGRTCIIIAHRLSTIMNADKIAVLKEGKLFEYGTHQELLDKKGVYYELVEKQNIRGRSNTGIIT</sequence>
<dbReference type="GO" id="GO:0005524">
    <property type="term" value="F:ATP binding"/>
    <property type="evidence" value="ECO:0007669"/>
    <property type="project" value="UniProtKB-KW"/>
</dbReference>
<feature type="transmembrane region" description="Helical" evidence="10">
    <location>
        <begin position="986"/>
        <end position="1010"/>
    </location>
</feature>
<feature type="transmembrane region" description="Helical" evidence="10">
    <location>
        <begin position="53"/>
        <end position="73"/>
    </location>
</feature>
<dbReference type="GO" id="GO:0090374">
    <property type="term" value="P:oligopeptide export from mitochondrion"/>
    <property type="evidence" value="ECO:0007669"/>
    <property type="project" value="TreeGrafter"/>
</dbReference>
<keyword evidence="3" id="KW-0813">Transport</keyword>
<evidence type="ECO:0000256" key="4">
    <source>
        <dbReference type="ARBA" id="ARBA00022692"/>
    </source>
</evidence>
<dbReference type="InterPro" id="IPR011527">
    <property type="entry name" value="ABC1_TM_dom"/>
</dbReference>
<feature type="domain" description="ABC transmembrane type-1" evidence="12">
    <location>
        <begin position="728"/>
        <end position="1015"/>
    </location>
</feature>
<dbReference type="CDD" id="cd18578">
    <property type="entry name" value="ABC_6TM_Pgp_ABCB1_D2_like"/>
    <property type="match status" value="1"/>
</dbReference>
<feature type="transmembrane region" description="Helical" evidence="10">
    <location>
        <begin position="872"/>
        <end position="889"/>
    </location>
</feature>
<keyword evidence="14" id="KW-1185">Reference proteome</keyword>
<reference evidence="13" key="1">
    <citation type="submission" date="2020-09" db="EMBL/GenBank/DDBJ databases">
        <authorList>
            <person name="Kikuchi T."/>
        </authorList>
    </citation>
    <scope>NUCLEOTIDE SEQUENCE</scope>
    <source>
        <strain evidence="13">SH1</strain>
    </source>
</reference>
<dbReference type="GO" id="GO:0016887">
    <property type="term" value="F:ATP hydrolysis activity"/>
    <property type="evidence" value="ECO:0007669"/>
    <property type="project" value="InterPro"/>
</dbReference>
<feature type="transmembrane region" description="Helical" evidence="10">
    <location>
        <begin position="337"/>
        <end position="355"/>
    </location>
</feature>
<feature type="region of interest" description="Disordered" evidence="9">
    <location>
        <begin position="643"/>
        <end position="693"/>
    </location>
</feature>
<evidence type="ECO:0000256" key="9">
    <source>
        <dbReference type="SAM" id="MobiDB-lite"/>
    </source>
</evidence>
<feature type="transmembrane region" description="Helical" evidence="10">
    <location>
        <begin position="954"/>
        <end position="980"/>
    </location>
</feature>
<proteinExistence type="inferred from homology"/>
<feature type="transmembrane region" description="Helical" evidence="10">
    <location>
        <begin position="225"/>
        <end position="245"/>
    </location>
</feature>
<keyword evidence="5" id="KW-0547">Nucleotide-binding</keyword>
<evidence type="ECO:0000256" key="5">
    <source>
        <dbReference type="ARBA" id="ARBA00022741"/>
    </source>
</evidence>
<feature type="domain" description="ABC transporter" evidence="11">
    <location>
        <begin position="400"/>
        <end position="637"/>
    </location>
</feature>
<evidence type="ECO:0000313" key="14">
    <source>
        <dbReference type="Proteomes" id="UP000614601"/>
    </source>
</evidence>
<keyword evidence="7 10" id="KW-1133">Transmembrane helix</keyword>
<dbReference type="OrthoDB" id="6500128at2759"/>
<feature type="domain" description="ABC transporter" evidence="11">
    <location>
        <begin position="1050"/>
        <end position="1287"/>
    </location>
</feature>
<feature type="transmembrane region" description="Helical" evidence="10">
    <location>
        <begin position="724"/>
        <end position="748"/>
    </location>
</feature>
<keyword evidence="4 10" id="KW-0812">Transmembrane</keyword>
<feature type="transmembrane region" description="Helical" evidence="10">
    <location>
        <begin position="124"/>
        <end position="149"/>
    </location>
</feature>
<evidence type="ECO:0000256" key="10">
    <source>
        <dbReference type="SAM" id="Phobius"/>
    </source>
</evidence>
<dbReference type="GO" id="GO:0005743">
    <property type="term" value="C:mitochondrial inner membrane"/>
    <property type="evidence" value="ECO:0007669"/>
    <property type="project" value="TreeGrafter"/>
</dbReference>
<protein>
    <submittedName>
        <fullName evidence="13">Uncharacterized protein</fullName>
    </submittedName>
</protein>
<dbReference type="EMBL" id="CAJFDH010000004">
    <property type="protein sequence ID" value="CAD5220372.1"/>
    <property type="molecule type" value="Genomic_DNA"/>
</dbReference>
<dbReference type="GO" id="GO:0015421">
    <property type="term" value="F:ABC-type oligopeptide transporter activity"/>
    <property type="evidence" value="ECO:0007669"/>
    <property type="project" value="TreeGrafter"/>
</dbReference>
<dbReference type="Gene3D" id="3.40.50.300">
    <property type="entry name" value="P-loop containing nucleotide triphosphate hydrolases"/>
    <property type="match status" value="2"/>
</dbReference>
<comment type="caution">
    <text evidence="13">The sequence shown here is derived from an EMBL/GenBank/DDBJ whole genome shotgun (WGS) entry which is preliminary data.</text>
</comment>
<evidence type="ECO:0000313" key="13">
    <source>
        <dbReference type="EMBL" id="CAD5220372.1"/>
    </source>
</evidence>
<evidence type="ECO:0000256" key="1">
    <source>
        <dbReference type="ARBA" id="ARBA00004141"/>
    </source>
</evidence>
<evidence type="ECO:0000256" key="8">
    <source>
        <dbReference type="ARBA" id="ARBA00023136"/>
    </source>
</evidence>
<dbReference type="Proteomes" id="UP000614601">
    <property type="component" value="Unassembled WGS sequence"/>
</dbReference>
<feature type="transmembrane region" description="Helical" evidence="10">
    <location>
        <begin position="199"/>
        <end position="219"/>
    </location>
</feature>
<dbReference type="PROSITE" id="PS50929">
    <property type="entry name" value="ABC_TM1F"/>
    <property type="match status" value="2"/>
</dbReference>
<dbReference type="SUPFAM" id="SSF52540">
    <property type="entry name" value="P-loop containing nucleoside triphosphate hydrolases"/>
    <property type="match status" value="2"/>
</dbReference>
<dbReference type="SUPFAM" id="SSF90123">
    <property type="entry name" value="ABC transporter transmembrane region"/>
    <property type="match status" value="2"/>
</dbReference>
<evidence type="ECO:0000259" key="12">
    <source>
        <dbReference type="PROSITE" id="PS50929"/>
    </source>
</evidence>
<organism evidence="13 14">
    <name type="scientific">Bursaphelenchus okinawaensis</name>
    <dbReference type="NCBI Taxonomy" id="465554"/>
    <lineage>
        <taxon>Eukaryota</taxon>
        <taxon>Metazoa</taxon>
        <taxon>Ecdysozoa</taxon>
        <taxon>Nematoda</taxon>
        <taxon>Chromadorea</taxon>
        <taxon>Rhabditida</taxon>
        <taxon>Tylenchina</taxon>
        <taxon>Tylenchomorpha</taxon>
        <taxon>Aphelenchoidea</taxon>
        <taxon>Aphelenchoididae</taxon>
        <taxon>Bursaphelenchus</taxon>
    </lineage>
</organism>
<keyword evidence="6" id="KW-0067">ATP-binding</keyword>
<dbReference type="InterPro" id="IPR017871">
    <property type="entry name" value="ABC_transporter-like_CS"/>
</dbReference>
<feature type="transmembrane region" description="Helical" evidence="10">
    <location>
        <begin position="301"/>
        <end position="325"/>
    </location>
</feature>
<feature type="transmembrane region" description="Helical" evidence="10">
    <location>
        <begin position="768"/>
        <end position="794"/>
    </location>
</feature>
<dbReference type="CDD" id="cd18577">
    <property type="entry name" value="ABC_6TM_Pgp_ABCB1_D1_like"/>
    <property type="match status" value="1"/>
</dbReference>
<dbReference type="PROSITE" id="PS50893">
    <property type="entry name" value="ABC_TRANSPORTER_2"/>
    <property type="match status" value="2"/>
</dbReference>
<dbReference type="InterPro" id="IPR039421">
    <property type="entry name" value="Type_1_exporter"/>
</dbReference>
<dbReference type="Proteomes" id="UP000783686">
    <property type="component" value="Unassembled WGS sequence"/>
</dbReference>
<evidence type="ECO:0000256" key="6">
    <source>
        <dbReference type="ARBA" id="ARBA00022840"/>
    </source>
</evidence>
<comment type="subcellular location">
    <subcellularLocation>
        <location evidence="1">Membrane</location>
        <topology evidence="1">Multi-pass membrane protein</topology>
    </subcellularLocation>
</comment>
<dbReference type="FunFam" id="3.40.50.300:FF:000916">
    <property type="entry name" value="ABC transporter B family member 9"/>
    <property type="match status" value="2"/>
</dbReference>
<evidence type="ECO:0000259" key="11">
    <source>
        <dbReference type="PROSITE" id="PS50893"/>
    </source>
</evidence>